<dbReference type="AlphaFoldDB" id="A0A329QSI3"/>
<reference evidence="7 8" key="1">
    <citation type="submission" date="2018-04" db="EMBL/GenBank/DDBJ databases">
        <title>Paenibacillus taichungensis Genome sequencing and assembly.</title>
        <authorList>
            <person name="Xu J."/>
            <person name="Rensing C."/>
            <person name="Mazhar H.S."/>
        </authorList>
    </citation>
    <scope>NUCLEOTIDE SEQUENCE [LARGE SCALE GENOMIC DNA]</scope>
    <source>
        <strain evidence="7 8">NC1</strain>
    </source>
</reference>
<dbReference type="PANTHER" id="PTHR30532:SF29">
    <property type="entry name" value="FE(3+) DICITRATE-BINDING PERIPLASMIC PROTEIN"/>
    <property type="match status" value="1"/>
</dbReference>
<accession>A0A329QSI3</accession>
<dbReference type="EMBL" id="QEVW01000008">
    <property type="protein sequence ID" value="RAW15046.1"/>
    <property type="molecule type" value="Genomic_DNA"/>
</dbReference>
<comment type="similarity">
    <text evidence="2">Belongs to the bacterial solute-binding protein 8 family.</text>
</comment>
<protein>
    <recommendedName>
        <fullName evidence="6">Fe/B12 periplasmic-binding domain-containing protein</fullName>
    </recommendedName>
</protein>
<comment type="caution">
    <text evidence="7">The sequence shown here is derived from an EMBL/GenBank/DDBJ whole genome shotgun (WGS) entry which is preliminary data.</text>
</comment>
<keyword evidence="4" id="KW-0732">Signal</keyword>
<dbReference type="Proteomes" id="UP000250642">
    <property type="component" value="Unassembled WGS sequence"/>
</dbReference>
<dbReference type="Gene3D" id="3.40.50.1980">
    <property type="entry name" value="Nitrogenase molybdenum iron protein domain"/>
    <property type="match status" value="2"/>
</dbReference>
<dbReference type="GO" id="GO:0030288">
    <property type="term" value="C:outer membrane-bounded periplasmic space"/>
    <property type="evidence" value="ECO:0007669"/>
    <property type="project" value="TreeGrafter"/>
</dbReference>
<evidence type="ECO:0000256" key="1">
    <source>
        <dbReference type="ARBA" id="ARBA00004196"/>
    </source>
</evidence>
<comment type="subcellular location">
    <subcellularLocation>
        <location evidence="1">Cell envelope</location>
    </subcellularLocation>
</comment>
<dbReference type="InterPro" id="IPR002491">
    <property type="entry name" value="ABC_transptr_periplasmic_BD"/>
</dbReference>
<evidence type="ECO:0000256" key="5">
    <source>
        <dbReference type="SAM" id="MobiDB-lite"/>
    </source>
</evidence>
<dbReference type="PROSITE" id="PS50983">
    <property type="entry name" value="FE_B12_PBP"/>
    <property type="match status" value="1"/>
</dbReference>
<proteinExistence type="inferred from homology"/>
<evidence type="ECO:0000313" key="8">
    <source>
        <dbReference type="Proteomes" id="UP000250642"/>
    </source>
</evidence>
<sequence>MIISKGEHAHMNTDRRNKRGFKPNLKASIMLILLIILIAGCAKAEQTSTGESTSAASESTENTNGTTSSDSEAISTETRTVEGIKGPVDIPAEPKRIAGLTYAYADHLVALGMKPYAMVTQVGQEMPAYLKDKLEGVVPLGSVNEFNKEALLDTEPDLILSNEVLVDEYDAISAIGPVYMSSYFSNSLEWFKDTAKVLGKEKEADEIVDELYQKAKELGTKVAASNAADDTILIFRLTDKQIQVFAPSDKSSDAFYSPNLLYDIAGLHAPDLAKAGIVMNEVIENVSLELLPELNPDRIFMIISGSEADNEQALTKLRDNAVWKGLKAVKSNQVYLVDNTVWVAGFGPIAYGQVLDEVEQALLGN</sequence>
<evidence type="ECO:0000259" key="6">
    <source>
        <dbReference type="PROSITE" id="PS50983"/>
    </source>
</evidence>
<dbReference type="Pfam" id="PF01497">
    <property type="entry name" value="Peripla_BP_2"/>
    <property type="match status" value="1"/>
</dbReference>
<evidence type="ECO:0000256" key="4">
    <source>
        <dbReference type="ARBA" id="ARBA00022729"/>
    </source>
</evidence>
<organism evidence="7 8">
    <name type="scientific">Paenibacillus taichungensis</name>
    <dbReference type="NCBI Taxonomy" id="484184"/>
    <lineage>
        <taxon>Bacteria</taxon>
        <taxon>Bacillati</taxon>
        <taxon>Bacillota</taxon>
        <taxon>Bacilli</taxon>
        <taxon>Bacillales</taxon>
        <taxon>Paenibacillaceae</taxon>
        <taxon>Paenibacillus</taxon>
    </lineage>
</organism>
<gene>
    <name evidence="7" type="ORF">DC345_13420</name>
</gene>
<evidence type="ECO:0000256" key="2">
    <source>
        <dbReference type="ARBA" id="ARBA00008814"/>
    </source>
</evidence>
<feature type="domain" description="Fe/B12 periplasmic-binding" evidence="6">
    <location>
        <begin position="96"/>
        <end position="365"/>
    </location>
</feature>
<evidence type="ECO:0000313" key="7">
    <source>
        <dbReference type="EMBL" id="RAW15046.1"/>
    </source>
</evidence>
<feature type="region of interest" description="Disordered" evidence="5">
    <location>
        <begin position="49"/>
        <end position="87"/>
    </location>
</feature>
<keyword evidence="3" id="KW-0813">Transport</keyword>
<dbReference type="SUPFAM" id="SSF53807">
    <property type="entry name" value="Helical backbone' metal receptor"/>
    <property type="match status" value="1"/>
</dbReference>
<dbReference type="GO" id="GO:1901678">
    <property type="term" value="P:iron coordination entity transport"/>
    <property type="evidence" value="ECO:0007669"/>
    <property type="project" value="UniProtKB-ARBA"/>
</dbReference>
<dbReference type="InterPro" id="IPR051313">
    <property type="entry name" value="Bact_iron-sidero_bind"/>
</dbReference>
<name>A0A329QSI3_9BACL</name>
<feature type="compositionally biased region" description="Low complexity" evidence="5">
    <location>
        <begin position="49"/>
        <end position="72"/>
    </location>
</feature>
<evidence type="ECO:0000256" key="3">
    <source>
        <dbReference type="ARBA" id="ARBA00022448"/>
    </source>
</evidence>
<dbReference type="PANTHER" id="PTHR30532">
    <property type="entry name" value="IRON III DICITRATE-BINDING PERIPLASMIC PROTEIN"/>
    <property type="match status" value="1"/>
</dbReference>